<keyword evidence="3" id="KW-1185">Reference proteome</keyword>
<protein>
    <submittedName>
        <fullName evidence="2">Uncharacterized protein</fullName>
    </submittedName>
</protein>
<feature type="non-terminal residue" evidence="2">
    <location>
        <position position="50"/>
    </location>
</feature>
<gene>
    <name evidence="2" type="ORF">AK812_SmicGene36644</name>
</gene>
<feature type="region of interest" description="Disordered" evidence="1">
    <location>
        <begin position="29"/>
        <end position="50"/>
    </location>
</feature>
<name>A0A1Q9CIB6_SYMMI</name>
<accession>A0A1Q9CIB6</accession>
<dbReference type="AlphaFoldDB" id="A0A1Q9CIB6"/>
<organism evidence="2 3">
    <name type="scientific">Symbiodinium microadriaticum</name>
    <name type="common">Dinoflagellate</name>
    <name type="synonym">Zooxanthella microadriatica</name>
    <dbReference type="NCBI Taxonomy" id="2951"/>
    <lineage>
        <taxon>Eukaryota</taxon>
        <taxon>Sar</taxon>
        <taxon>Alveolata</taxon>
        <taxon>Dinophyceae</taxon>
        <taxon>Suessiales</taxon>
        <taxon>Symbiodiniaceae</taxon>
        <taxon>Symbiodinium</taxon>
    </lineage>
</organism>
<evidence type="ECO:0000313" key="2">
    <source>
        <dbReference type="EMBL" id="OLP82674.1"/>
    </source>
</evidence>
<evidence type="ECO:0000313" key="3">
    <source>
        <dbReference type="Proteomes" id="UP000186817"/>
    </source>
</evidence>
<dbReference type="Proteomes" id="UP000186817">
    <property type="component" value="Unassembled WGS sequence"/>
</dbReference>
<comment type="caution">
    <text evidence="2">The sequence shown here is derived from an EMBL/GenBank/DDBJ whole genome shotgun (WGS) entry which is preliminary data.</text>
</comment>
<reference evidence="2 3" key="1">
    <citation type="submission" date="2016-02" db="EMBL/GenBank/DDBJ databases">
        <title>Genome analysis of coral dinoflagellate symbionts highlights evolutionary adaptations to a symbiotic lifestyle.</title>
        <authorList>
            <person name="Aranda M."/>
            <person name="Li Y."/>
            <person name="Liew Y.J."/>
            <person name="Baumgarten S."/>
            <person name="Simakov O."/>
            <person name="Wilson M."/>
            <person name="Piel J."/>
            <person name="Ashoor H."/>
            <person name="Bougouffa S."/>
            <person name="Bajic V.B."/>
            <person name="Ryu T."/>
            <person name="Ravasi T."/>
            <person name="Bayer T."/>
            <person name="Micklem G."/>
            <person name="Kim H."/>
            <person name="Bhak J."/>
            <person name="Lajeunesse T.C."/>
            <person name="Voolstra C.R."/>
        </authorList>
    </citation>
    <scope>NUCLEOTIDE SEQUENCE [LARGE SCALE GENOMIC DNA]</scope>
    <source>
        <strain evidence="2 3">CCMP2467</strain>
    </source>
</reference>
<dbReference type="EMBL" id="LSRX01001174">
    <property type="protein sequence ID" value="OLP82674.1"/>
    <property type="molecule type" value="Genomic_DNA"/>
</dbReference>
<evidence type="ECO:0000256" key="1">
    <source>
        <dbReference type="SAM" id="MobiDB-lite"/>
    </source>
</evidence>
<sequence length="50" mass="5497">MTRDVPAGFRWRALAGLVRARWRLLAKLMGADSTEEDPGDAAPHTPPLPE</sequence>
<proteinExistence type="predicted"/>